<evidence type="ECO:0000256" key="7">
    <source>
        <dbReference type="ARBA" id="ARBA00022884"/>
    </source>
</evidence>
<protein>
    <recommendedName>
        <fullName evidence="8">Polyribonucleotide nucleotidyltransferase</fullName>
        <ecNumber evidence="8">2.7.7.8</ecNumber>
    </recommendedName>
    <alternativeName>
        <fullName evidence="8">Polynucleotide phosphorylase</fullName>
        <shortName evidence="8">PNPase</shortName>
    </alternativeName>
</protein>
<comment type="catalytic activity">
    <reaction evidence="8">
        <text>RNA(n+1) + phosphate = RNA(n) + a ribonucleoside 5'-diphosphate</text>
        <dbReference type="Rhea" id="RHEA:22096"/>
        <dbReference type="Rhea" id="RHEA-COMP:14527"/>
        <dbReference type="Rhea" id="RHEA-COMP:17342"/>
        <dbReference type="ChEBI" id="CHEBI:43474"/>
        <dbReference type="ChEBI" id="CHEBI:57930"/>
        <dbReference type="ChEBI" id="CHEBI:140395"/>
        <dbReference type="EC" id="2.7.7.8"/>
    </reaction>
</comment>
<dbReference type="Pfam" id="PF00013">
    <property type="entry name" value="KH_1"/>
    <property type="match status" value="1"/>
</dbReference>
<dbReference type="EC" id="2.7.7.8" evidence="8"/>
<dbReference type="SUPFAM" id="SSF54211">
    <property type="entry name" value="Ribosomal protein S5 domain 2-like"/>
    <property type="match status" value="2"/>
</dbReference>
<feature type="region of interest" description="Disordered" evidence="9">
    <location>
        <begin position="695"/>
        <end position="735"/>
    </location>
</feature>
<reference evidence="11 14" key="1">
    <citation type="submission" date="2018-09" db="EMBL/GenBank/DDBJ databases">
        <title>Roseomonas sp. nov., isolated from feces of Tibetan antelopes in the Qinghai-Tibet plateau, China.</title>
        <authorList>
            <person name="Tian Z."/>
        </authorList>
    </citation>
    <scope>NUCLEOTIDE SEQUENCE [LARGE SCALE GENOMIC DNA]</scope>
    <source>
        <strain evidence="12 13">Z23</strain>
        <strain evidence="11 14">Z24</strain>
    </source>
</reference>
<dbReference type="InterPro" id="IPR004087">
    <property type="entry name" value="KH_dom"/>
</dbReference>
<evidence type="ECO:0000313" key="13">
    <source>
        <dbReference type="Proteomes" id="UP000274097"/>
    </source>
</evidence>
<dbReference type="SUPFAM" id="SSF50249">
    <property type="entry name" value="Nucleic acid-binding proteins"/>
    <property type="match status" value="1"/>
</dbReference>
<dbReference type="InterPro" id="IPR036612">
    <property type="entry name" value="KH_dom_type_1_sf"/>
</dbReference>
<dbReference type="PIRSF" id="PIRSF005499">
    <property type="entry name" value="PNPase"/>
    <property type="match status" value="1"/>
</dbReference>
<evidence type="ECO:0000256" key="2">
    <source>
        <dbReference type="ARBA" id="ARBA00022490"/>
    </source>
</evidence>
<dbReference type="InterPro" id="IPR015847">
    <property type="entry name" value="ExoRNase_PH_dom2"/>
</dbReference>
<dbReference type="Pfam" id="PF01138">
    <property type="entry name" value="RNase_PH"/>
    <property type="match status" value="2"/>
</dbReference>
<dbReference type="CDD" id="cd11363">
    <property type="entry name" value="RNase_PH_PNPase_1"/>
    <property type="match status" value="1"/>
</dbReference>
<dbReference type="OrthoDB" id="9804305at2"/>
<keyword evidence="13" id="KW-1185">Reference proteome</keyword>
<dbReference type="InterPro" id="IPR036345">
    <property type="entry name" value="ExoRNase_PH_dom2_sf"/>
</dbReference>
<evidence type="ECO:0000256" key="8">
    <source>
        <dbReference type="HAMAP-Rule" id="MF_01595"/>
    </source>
</evidence>
<dbReference type="InParanoid" id="A0A3A9JYK3"/>
<evidence type="ECO:0000256" key="5">
    <source>
        <dbReference type="ARBA" id="ARBA00022723"/>
    </source>
</evidence>
<name>A0A3A9JYK3_9PROT</name>
<dbReference type="InterPro" id="IPR012340">
    <property type="entry name" value="NA-bd_OB-fold"/>
</dbReference>
<evidence type="ECO:0000256" key="1">
    <source>
        <dbReference type="ARBA" id="ARBA00007404"/>
    </source>
</evidence>
<dbReference type="InterPro" id="IPR004088">
    <property type="entry name" value="KH_dom_type_1"/>
</dbReference>
<dbReference type="Gene3D" id="2.40.50.140">
    <property type="entry name" value="Nucleic acid-binding proteins"/>
    <property type="match status" value="1"/>
</dbReference>
<feature type="compositionally biased region" description="Basic and acidic residues" evidence="9">
    <location>
        <begin position="706"/>
        <end position="726"/>
    </location>
</feature>
<evidence type="ECO:0000256" key="3">
    <source>
        <dbReference type="ARBA" id="ARBA00022679"/>
    </source>
</evidence>
<dbReference type="FunCoup" id="A0A3A9JYK3">
    <property type="interactions" value="600"/>
</dbReference>
<dbReference type="InterPro" id="IPR020568">
    <property type="entry name" value="Ribosomal_Su5_D2-typ_SF"/>
</dbReference>
<dbReference type="Pfam" id="PF00575">
    <property type="entry name" value="S1"/>
    <property type="match status" value="1"/>
</dbReference>
<evidence type="ECO:0000313" key="11">
    <source>
        <dbReference type="EMBL" id="RKK04179.1"/>
    </source>
</evidence>
<accession>A0A3A9JYK3</accession>
<organism evidence="11 14">
    <name type="scientific">Teichococcus wenyumeiae</name>
    <dbReference type="NCBI Taxonomy" id="2478470"/>
    <lineage>
        <taxon>Bacteria</taxon>
        <taxon>Pseudomonadati</taxon>
        <taxon>Pseudomonadota</taxon>
        <taxon>Alphaproteobacteria</taxon>
        <taxon>Acetobacterales</taxon>
        <taxon>Roseomonadaceae</taxon>
        <taxon>Roseomonas</taxon>
    </lineage>
</organism>
<dbReference type="InterPro" id="IPR012162">
    <property type="entry name" value="PNPase"/>
</dbReference>
<dbReference type="GO" id="GO:0004654">
    <property type="term" value="F:polyribonucleotide nucleotidyltransferase activity"/>
    <property type="evidence" value="ECO:0007669"/>
    <property type="project" value="UniProtKB-UniRule"/>
</dbReference>
<feature type="binding site" evidence="8">
    <location>
        <position position="484"/>
    </location>
    <ligand>
        <name>Mg(2+)</name>
        <dbReference type="ChEBI" id="CHEBI:18420"/>
    </ligand>
</feature>
<dbReference type="GO" id="GO:0005829">
    <property type="term" value="C:cytosol"/>
    <property type="evidence" value="ECO:0007669"/>
    <property type="project" value="TreeGrafter"/>
</dbReference>
<dbReference type="Proteomes" id="UP000274097">
    <property type="component" value="Unassembled WGS sequence"/>
</dbReference>
<feature type="domain" description="S1 motif" evidence="10">
    <location>
        <begin position="620"/>
        <end position="688"/>
    </location>
</feature>
<dbReference type="GO" id="GO:0006396">
    <property type="term" value="P:RNA processing"/>
    <property type="evidence" value="ECO:0007669"/>
    <property type="project" value="InterPro"/>
</dbReference>
<dbReference type="FunFam" id="2.40.50.140:FF:000107">
    <property type="entry name" value="Polyribonucleotide nucleotidyltransferase"/>
    <property type="match status" value="1"/>
</dbReference>
<evidence type="ECO:0000313" key="12">
    <source>
        <dbReference type="EMBL" id="RMI27259.1"/>
    </source>
</evidence>
<keyword evidence="4 8" id="KW-0548">Nucleotidyltransferase</keyword>
<sequence>MFDNYFRKDINWGGKTLTLETGKIARQADGAVMARLGDTIVLCTVVGARSVKPGQDFFPLTVNYQEKAFAAGKIPGGFFKREGRPSEAETLISRLIDRPLRPLFPEGFRNEVQVIATVLSHDMENSPDIVALVGCSAALTLSGIPFFGPVAAARVGYIDGQYVLNPTLEQIKQSQLDLVLAGTEEGVLMVESEAHELSEEVMLGAVTFGHAGFQPVIQGIIELAEKAAKEPWDLPEESAETVALKKKLAELGSASIAEAYKETQKLVRQGKVGEAKKAILAQLSEDEAAMAKGLLKDLEATVVRNAILDTGMRIDGRDTKTVRPIVAEVGVLPRAHGSALFTRGETQALCVATLGTGQDEQIIDQLAGEYRENFMLHYNFPPYSVNETGRMGSPGRREVGHGKLAWRAIRPLLPEKAAFPYTMRVVSEITESNGSSSMATVCGTSLSLMDAGAPLKRPCAGIAMGLIKEDKGFAVLTDILGDEDHLGDMDFKVAGSEQGITALQMDIKITSITPEIMKIALEQAKQGRLHILGEMAKGLSGARSDVAGNAPKITVINVPKDKIREVIGTGGKVIRDIVETTGTKIDIEDDGTIKIAATSPEATQAAIDRIRGIVAEPEIGQIYTGTVVKTADFGAFVNFLGAKDGLVHISELANERVNKTGDIVNVGDKVKVKVLGFDDRGKVKLSMRVVDQASGADISEQVGARRPREEGENGGDRGEPRGERRERRERRPHRD</sequence>
<dbReference type="PANTHER" id="PTHR11252:SF0">
    <property type="entry name" value="POLYRIBONUCLEOTIDE NUCLEOTIDYLTRANSFERASE 1, MITOCHONDRIAL"/>
    <property type="match status" value="1"/>
</dbReference>
<comment type="similarity">
    <text evidence="1 8">Belongs to the polyribonucleotide nucleotidyltransferase family.</text>
</comment>
<dbReference type="FunFam" id="3.30.230.70:FF:000001">
    <property type="entry name" value="Polyribonucleotide nucleotidyltransferase"/>
    <property type="match status" value="1"/>
</dbReference>
<dbReference type="FunFam" id="3.30.230.70:FF:000002">
    <property type="entry name" value="Polyribonucleotide nucleotidyltransferase"/>
    <property type="match status" value="1"/>
</dbReference>
<evidence type="ECO:0000259" key="10">
    <source>
        <dbReference type="PROSITE" id="PS50126"/>
    </source>
</evidence>
<dbReference type="AlphaFoldDB" id="A0A3A9JYK3"/>
<keyword evidence="5 8" id="KW-0479">Metal-binding</keyword>
<dbReference type="NCBIfam" id="TIGR03591">
    <property type="entry name" value="polynuc_phos"/>
    <property type="match status" value="1"/>
</dbReference>
<feature type="binding site" evidence="8">
    <location>
        <position position="490"/>
    </location>
    <ligand>
        <name>Mg(2+)</name>
        <dbReference type="ChEBI" id="CHEBI:18420"/>
    </ligand>
</feature>
<comment type="function">
    <text evidence="8">Involved in mRNA degradation. Catalyzes the phosphorolysis of single-stranded polyribonucleotides processively in the 3'- to 5'-direction.</text>
</comment>
<dbReference type="CDD" id="cd02393">
    <property type="entry name" value="KH-I_PNPase"/>
    <property type="match status" value="1"/>
</dbReference>
<dbReference type="Pfam" id="PF03725">
    <property type="entry name" value="RNase_PH_C"/>
    <property type="match status" value="2"/>
</dbReference>
<dbReference type="SMART" id="SM00322">
    <property type="entry name" value="KH"/>
    <property type="match status" value="1"/>
</dbReference>
<dbReference type="EMBL" id="RAQU01000053">
    <property type="protein sequence ID" value="RKK04179.1"/>
    <property type="molecule type" value="Genomic_DNA"/>
</dbReference>
<gene>
    <name evidence="8 11" type="primary">pnp</name>
    <name evidence="11" type="ORF">D6Z83_10690</name>
    <name evidence="12" type="ORF">EBE87_02515</name>
</gene>
<dbReference type="SUPFAM" id="SSF55666">
    <property type="entry name" value="Ribonuclease PH domain 2-like"/>
    <property type="match status" value="2"/>
</dbReference>
<dbReference type="RefSeq" id="WP_120638304.1">
    <property type="nucleotide sequence ID" value="NZ_RAQU01000053.1"/>
</dbReference>
<keyword evidence="7 8" id="KW-0694">RNA-binding</keyword>
<evidence type="ECO:0000256" key="4">
    <source>
        <dbReference type="ARBA" id="ARBA00022695"/>
    </source>
</evidence>
<dbReference type="PROSITE" id="PS50126">
    <property type="entry name" value="S1"/>
    <property type="match status" value="1"/>
</dbReference>
<evidence type="ECO:0000313" key="14">
    <source>
        <dbReference type="Proteomes" id="UP000278036"/>
    </source>
</evidence>
<evidence type="ECO:0000256" key="6">
    <source>
        <dbReference type="ARBA" id="ARBA00022842"/>
    </source>
</evidence>
<comment type="cofactor">
    <cofactor evidence="8">
        <name>Mg(2+)</name>
        <dbReference type="ChEBI" id="CHEBI:18420"/>
    </cofactor>
</comment>
<keyword evidence="6 8" id="KW-0460">Magnesium</keyword>
<dbReference type="GO" id="GO:0000287">
    <property type="term" value="F:magnesium ion binding"/>
    <property type="evidence" value="ECO:0007669"/>
    <property type="project" value="UniProtKB-UniRule"/>
</dbReference>
<dbReference type="InterPro" id="IPR001247">
    <property type="entry name" value="ExoRNase_PH_dom1"/>
</dbReference>
<dbReference type="GO" id="GO:0003723">
    <property type="term" value="F:RNA binding"/>
    <property type="evidence" value="ECO:0007669"/>
    <property type="project" value="UniProtKB-UniRule"/>
</dbReference>
<dbReference type="PANTHER" id="PTHR11252">
    <property type="entry name" value="POLYRIBONUCLEOTIDE NUCLEOTIDYLTRANSFERASE"/>
    <property type="match status" value="1"/>
</dbReference>
<dbReference type="Gene3D" id="3.30.230.70">
    <property type="entry name" value="GHMP Kinase, N-terminal domain"/>
    <property type="match status" value="2"/>
</dbReference>
<dbReference type="CDD" id="cd04472">
    <property type="entry name" value="S1_PNPase"/>
    <property type="match status" value="1"/>
</dbReference>
<dbReference type="GO" id="GO:0006402">
    <property type="term" value="P:mRNA catabolic process"/>
    <property type="evidence" value="ECO:0007669"/>
    <property type="project" value="UniProtKB-UniRule"/>
</dbReference>
<dbReference type="Pfam" id="PF03726">
    <property type="entry name" value="PNPase"/>
    <property type="match status" value="1"/>
</dbReference>
<dbReference type="SMART" id="SM00316">
    <property type="entry name" value="S1"/>
    <property type="match status" value="1"/>
</dbReference>
<dbReference type="SUPFAM" id="SSF54791">
    <property type="entry name" value="Eukaryotic type KH-domain (KH-domain type I)"/>
    <property type="match status" value="1"/>
</dbReference>
<dbReference type="InterPro" id="IPR003029">
    <property type="entry name" value="S1_domain"/>
</dbReference>
<evidence type="ECO:0000256" key="9">
    <source>
        <dbReference type="SAM" id="MobiDB-lite"/>
    </source>
</evidence>
<dbReference type="InterPro" id="IPR015848">
    <property type="entry name" value="PNPase_PH_RNA-bd_bac/org-type"/>
</dbReference>
<dbReference type="NCBIfam" id="NF008805">
    <property type="entry name" value="PRK11824.1"/>
    <property type="match status" value="1"/>
</dbReference>
<dbReference type="Proteomes" id="UP000278036">
    <property type="component" value="Unassembled WGS sequence"/>
</dbReference>
<keyword evidence="2 8" id="KW-0963">Cytoplasm</keyword>
<dbReference type="PROSITE" id="PS50084">
    <property type="entry name" value="KH_TYPE_1"/>
    <property type="match status" value="1"/>
</dbReference>
<dbReference type="FunFam" id="3.30.1370.10:FF:000001">
    <property type="entry name" value="Polyribonucleotide nucleotidyltransferase"/>
    <property type="match status" value="1"/>
</dbReference>
<keyword evidence="3 8" id="KW-0808">Transferase</keyword>
<comment type="caution">
    <text evidence="11">The sequence shown here is derived from an EMBL/GenBank/DDBJ whole genome shotgun (WGS) entry which is preliminary data.</text>
</comment>
<dbReference type="CDD" id="cd11364">
    <property type="entry name" value="RNase_PH_PNPase_2"/>
    <property type="match status" value="1"/>
</dbReference>
<dbReference type="Gene3D" id="3.30.1370.10">
    <property type="entry name" value="K Homology domain, type 1"/>
    <property type="match status" value="1"/>
</dbReference>
<dbReference type="HAMAP" id="MF_01595">
    <property type="entry name" value="PNPase"/>
    <property type="match status" value="1"/>
</dbReference>
<proteinExistence type="inferred from homology"/>
<dbReference type="GO" id="GO:0000175">
    <property type="term" value="F:3'-5'-RNA exonuclease activity"/>
    <property type="evidence" value="ECO:0007669"/>
    <property type="project" value="TreeGrafter"/>
</dbReference>
<dbReference type="InterPro" id="IPR027408">
    <property type="entry name" value="PNPase/RNase_PH_dom_sf"/>
</dbReference>
<dbReference type="EMBL" id="RFLX01000001">
    <property type="protein sequence ID" value="RMI27259.1"/>
    <property type="molecule type" value="Genomic_DNA"/>
</dbReference>
<comment type="subcellular location">
    <subcellularLocation>
        <location evidence="8">Cytoplasm</location>
    </subcellularLocation>
</comment>